<dbReference type="AlphaFoldDB" id="A0A2N5Y107"/>
<dbReference type="Gene3D" id="1.10.150.280">
    <property type="entry name" value="AF1531-like domain"/>
    <property type="match status" value="1"/>
</dbReference>
<dbReference type="NCBIfam" id="TIGR00426">
    <property type="entry name" value="competence protein ComEA helix-hairpin-helix repeat region"/>
    <property type="match status" value="1"/>
</dbReference>
<dbReference type="Pfam" id="PF12836">
    <property type="entry name" value="HHH_3"/>
    <property type="match status" value="1"/>
</dbReference>
<dbReference type="InterPro" id="IPR010994">
    <property type="entry name" value="RuvA_2-like"/>
</dbReference>
<evidence type="ECO:0000313" key="1">
    <source>
        <dbReference type="EMBL" id="PLW82074.1"/>
    </source>
</evidence>
<reference evidence="2" key="1">
    <citation type="submission" date="2017-11" db="EMBL/GenBank/DDBJ databases">
        <title>The draft genome sequence of Chromatocurvus sp. F02.</title>
        <authorList>
            <person name="Du Z.-J."/>
            <person name="Chang Y.-Q."/>
        </authorList>
    </citation>
    <scope>NUCLEOTIDE SEQUENCE [LARGE SCALE GENOMIC DNA]</scope>
    <source>
        <strain evidence="2">F02</strain>
    </source>
</reference>
<dbReference type="EMBL" id="PKLZ01000009">
    <property type="protein sequence ID" value="PLW82074.1"/>
    <property type="molecule type" value="Genomic_DNA"/>
</dbReference>
<comment type="caution">
    <text evidence="1">The sequence shown here is derived from an EMBL/GenBank/DDBJ whole genome shotgun (WGS) entry which is preliminary data.</text>
</comment>
<protein>
    <recommendedName>
        <fullName evidence="3">Competence protein ComEA</fullName>
    </recommendedName>
</protein>
<dbReference type="InterPro" id="IPR051675">
    <property type="entry name" value="Endo/Exo/Phosphatase_dom_1"/>
</dbReference>
<evidence type="ECO:0008006" key="3">
    <source>
        <dbReference type="Google" id="ProtNLM"/>
    </source>
</evidence>
<dbReference type="InterPro" id="IPR004509">
    <property type="entry name" value="Competence_ComEA_HhH"/>
</dbReference>
<dbReference type="GO" id="GO:0015628">
    <property type="term" value="P:protein secretion by the type II secretion system"/>
    <property type="evidence" value="ECO:0007669"/>
    <property type="project" value="TreeGrafter"/>
</dbReference>
<proteinExistence type="predicted"/>
<dbReference type="PANTHER" id="PTHR21180:SF32">
    <property type="entry name" value="ENDONUCLEASE_EXONUCLEASE_PHOSPHATASE FAMILY DOMAIN-CONTAINING PROTEIN 1"/>
    <property type="match status" value="1"/>
</dbReference>
<sequence>MININTADAATLAAGLQGVGVARAEEIIRYREAYGVFSSPDELTDVKGIGQATLDRNRAVITLE</sequence>
<dbReference type="GO" id="GO:0015627">
    <property type="term" value="C:type II protein secretion system complex"/>
    <property type="evidence" value="ECO:0007669"/>
    <property type="project" value="TreeGrafter"/>
</dbReference>
<keyword evidence="2" id="KW-1185">Reference proteome</keyword>
<dbReference type="PANTHER" id="PTHR21180">
    <property type="entry name" value="ENDONUCLEASE/EXONUCLEASE/PHOSPHATASE FAMILY DOMAIN-CONTAINING PROTEIN 1"/>
    <property type="match status" value="1"/>
</dbReference>
<dbReference type="SUPFAM" id="SSF47781">
    <property type="entry name" value="RuvA domain 2-like"/>
    <property type="match status" value="1"/>
</dbReference>
<name>A0A2N5Y107_9GAMM</name>
<evidence type="ECO:0000313" key="2">
    <source>
        <dbReference type="Proteomes" id="UP000234845"/>
    </source>
</evidence>
<accession>A0A2N5Y107</accession>
<organism evidence="1 2">
    <name type="scientific">Kineobactrum sediminis</name>
    <dbReference type="NCBI Taxonomy" id="1905677"/>
    <lineage>
        <taxon>Bacteria</taxon>
        <taxon>Pseudomonadati</taxon>
        <taxon>Pseudomonadota</taxon>
        <taxon>Gammaproteobacteria</taxon>
        <taxon>Cellvibrionales</taxon>
        <taxon>Halieaceae</taxon>
        <taxon>Kineobactrum</taxon>
    </lineage>
</organism>
<dbReference type="Proteomes" id="UP000234845">
    <property type="component" value="Unassembled WGS sequence"/>
</dbReference>
<gene>
    <name evidence="1" type="ORF">CWI75_12890</name>
</gene>
<dbReference type="OrthoDB" id="7510573at2"/>